<proteinExistence type="predicted"/>
<name>A0A6C0CPH7_9ZZZZ</name>
<protein>
    <recommendedName>
        <fullName evidence="3">Calcineurin-like phosphoesterase domain-containing protein</fullName>
    </recommendedName>
</protein>
<keyword evidence="1" id="KW-1133">Transmembrane helix</keyword>
<dbReference type="Gene3D" id="3.60.21.10">
    <property type="match status" value="1"/>
</dbReference>
<dbReference type="SUPFAM" id="SSF56300">
    <property type="entry name" value="Metallo-dependent phosphatases"/>
    <property type="match status" value="1"/>
</dbReference>
<feature type="transmembrane region" description="Helical" evidence="1">
    <location>
        <begin position="6"/>
        <end position="23"/>
    </location>
</feature>
<dbReference type="EMBL" id="MN739474">
    <property type="protein sequence ID" value="QHT06736.1"/>
    <property type="molecule type" value="Genomic_DNA"/>
</dbReference>
<evidence type="ECO:0008006" key="3">
    <source>
        <dbReference type="Google" id="ProtNLM"/>
    </source>
</evidence>
<dbReference type="InterPro" id="IPR029052">
    <property type="entry name" value="Metallo-depent_PP-like"/>
</dbReference>
<evidence type="ECO:0000313" key="2">
    <source>
        <dbReference type="EMBL" id="QHT06736.1"/>
    </source>
</evidence>
<dbReference type="AlphaFoldDB" id="A0A6C0CPH7"/>
<sequence>MYFSLFVFYCLCLFFTGPWYFVFRVNVIHSHEIKNIPIYVKEIAMNAIHLLRDKYNTLHNKFWMNHPSYFKHGNITLYLMIFITTLYIMSTLFVFIGPYAISDHTYLTFMKSIARSYGKLNWIKTLVFLLMHTFIYAIFMLIIVYRFFSVSTILVLIFTLGLVWLLFFLYYMPCQTPFGLTAFGKLYKPKSNSIITFTALGDTQEFGNHYGRFGANKLAVNSMNAFVRAYTNLRTPSMSDILGCVIPGDCTQTGQDGRLCVSNYLGDYELKYGLGSNSGLQLPVYECTGNHDWDVTAKTMPSDIIFFNTCPTVNMIKRRNKYRTIVVQDTQGNYMWKFGPVYMIALNCWPAKESDLLLSGKPAGSLKFLAKALSKLNANDKYMIVTHFIPIDLKDMNNNDFASPPDFPIDVPTLVSTECEPLLALITTNLLAMIIGHLHLSKTFTTITDDGIRVIIPPSPANMNYNGNFVLFQYDTTTETLEAYEVDNEQTMTQLF</sequence>
<feature type="transmembrane region" description="Helical" evidence="1">
    <location>
        <begin position="121"/>
        <end position="145"/>
    </location>
</feature>
<feature type="transmembrane region" description="Helical" evidence="1">
    <location>
        <begin position="77"/>
        <end position="101"/>
    </location>
</feature>
<keyword evidence="1" id="KW-0812">Transmembrane</keyword>
<keyword evidence="1" id="KW-0472">Membrane</keyword>
<reference evidence="2" key="1">
    <citation type="journal article" date="2020" name="Nature">
        <title>Giant virus diversity and host interactions through global metagenomics.</title>
        <authorList>
            <person name="Schulz F."/>
            <person name="Roux S."/>
            <person name="Paez-Espino D."/>
            <person name="Jungbluth S."/>
            <person name="Walsh D.A."/>
            <person name="Denef V.J."/>
            <person name="McMahon K.D."/>
            <person name="Konstantinidis K.T."/>
            <person name="Eloe-Fadrosh E.A."/>
            <person name="Kyrpides N.C."/>
            <person name="Woyke T."/>
        </authorList>
    </citation>
    <scope>NUCLEOTIDE SEQUENCE</scope>
    <source>
        <strain evidence="2">GVMAG-M-3300021473-15</strain>
    </source>
</reference>
<evidence type="ECO:0000256" key="1">
    <source>
        <dbReference type="SAM" id="Phobius"/>
    </source>
</evidence>
<accession>A0A6C0CPH7</accession>
<organism evidence="2">
    <name type="scientific">viral metagenome</name>
    <dbReference type="NCBI Taxonomy" id="1070528"/>
    <lineage>
        <taxon>unclassified sequences</taxon>
        <taxon>metagenomes</taxon>
        <taxon>organismal metagenomes</taxon>
    </lineage>
</organism>
<feature type="transmembrane region" description="Helical" evidence="1">
    <location>
        <begin position="152"/>
        <end position="172"/>
    </location>
</feature>